<name>A0ABU0JY79_9BACL</name>
<evidence type="ECO:0000256" key="1">
    <source>
        <dbReference type="SAM" id="MobiDB-lite"/>
    </source>
</evidence>
<reference evidence="2" key="1">
    <citation type="submission" date="2023-07" db="EMBL/GenBank/DDBJ databases">
        <title>Genomic Encyclopedia of Type Strains, Phase IV (KMG-IV): sequencing the most valuable type-strain genomes for metagenomic binning, comparative biology and taxonomic classification.</title>
        <authorList>
            <person name="Goeker M."/>
        </authorList>
    </citation>
    <scope>NUCLEOTIDE SEQUENCE [LARGE SCALE GENOMIC DNA]</scope>
    <source>
        <strain evidence="2">JSM 076093</strain>
    </source>
</reference>
<accession>A0ABU0JY79</accession>
<gene>
    <name evidence="2" type="ORF">QO000_000978</name>
</gene>
<evidence type="ECO:0000313" key="2">
    <source>
        <dbReference type="EMBL" id="MDQ0482025.1"/>
    </source>
</evidence>
<keyword evidence="3" id="KW-1185">Reference proteome</keyword>
<dbReference type="Proteomes" id="UP001226720">
    <property type="component" value="Unassembled WGS sequence"/>
</dbReference>
<proteinExistence type="predicted"/>
<organism evidence="2 3">
    <name type="scientific">Guptibacillus hwajinpoensis</name>
    <dbReference type="NCBI Taxonomy" id="208199"/>
    <lineage>
        <taxon>Bacteria</taxon>
        <taxon>Bacillati</taxon>
        <taxon>Bacillota</taxon>
        <taxon>Bacilli</taxon>
        <taxon>Bacillales</taxon>
        <taxon>Guptibacillaceae</taxon>
        <taxon>Guptibacillus</taxon>
    </lineage>
</organism>
<feature type="region of interest" description="Disordered" evidence="1">
    <location>
        <begin position="1"/>
        <end position="38"/>
    </location>
</feature>
<dbReference type="EMBL" id="JAUSWM010000001">
    <property type="protein sequence ID" value="MDQ0482025.1"/>
    <property type="molecule type" value="Genomic_DNA"/>
</dbReference>
<sequence>MTKKQKVEKTARKRQPNQEETRTGYGNKKLEGPDRPST</sequence>
<comment type="caution">
    <text evidence="2">The sequence shown here is derived from an EMBL/GenBank/DDBJ whole genome shotgun (WGS) entry which is preliminary data.</text>
</comment>
<protein>
    <submittedName>
        <fullName evidence="2">Uncharacterized protein</fullName>
    </submittedName>
</protein>
<evidence type="ECO:0000313" key="3">
    <source>
        <dbReference type="Proteomes" id="UP001226720"/>
    </source>
</evidence>